<comment type="subcellular location">
    <subcellularLocation>
        <location evidence="1">Cell membrane</location>
        <topology evidence="1">Multi-pass membrane protein</topology>
    </subcellularLocation>
</comment>
<keyword evidence="3 6" id="KW-0812">Transmembrane</keyword>
<sequence length="318" mass="32832">MMARVVAVLRSPWVRRGFVVLALAAAVWAVAVQWTEVREAAVRLGVGTLVVALLVGLVFVVLTMLSWRAVLTDMGSRLPVRSAASLFFVSQVAKYLPGGVWNILAAAEMGADHAIPRRRSISVMAVSLLVSVVTGSALALAAIAIAPGEGAATYGWIGWTFPVFLLLLAPPVLNQVLSLALRAVRRPPLEKPVSASGVAMSAGWSLLSWLTAGALVSLLAVPLGMEPGLATYAIAAGGYALAWTVGFLVLVVPAGVGVREAVLAAVLATQLTTGAVVLVVLLSRVLLTAADLILGAVGLLLARRGVVNTEETGSTAQP</sequence>
<evidence type="ECO:0000256" key="2">
    <source>
        <dbReference type="ARBA" id="ARBA00022475"/>
    </source>
</evidence>
<dbReference type="GO" id="GO:0005886">
    <property type="term" value="C:plasma membrane"/>
    <property type="evidence" value="ECO:0007669"/>
    <property type="project" value="UniProtKB-SubCell"/>
</dbReference>
<evidence type="ECO:0000313" key="8">
    <source>
        <dbReference type="Proteomes" id="UP000280726"/>
    </source>
</evidence>
<comment type="caution">
    <text evidence="7">The sequence shown here is derived from an EMBL/GenBank/DDBJ whole genome shotgun (WGS) entry which is preliminary data.</text>
</comment>
<accession>A0A3N4ZJU6</accession>
<evidence type="ECO:0000313" key="7">
    <source>
        <dbReference type="EMBL" id="RPF25902.1"/>
    </source>
</evidence>
<feature type="transmembrane region" description="Helical" evidence="6">
    <location>
        <begin position="45"/>
        <end position="67"/>
    </location>
</feature>
<dbReference type="EMBL" id="RKRA01000001">
    <property type="protein sequence ID" value="RPF25902.1"/>
    <property type="molecule type" value="Genomic_DNA"/>
</dbReference>
<keyword evidence="2" id="KW-1003">Cell membrane</keyword>
<evidence type="ECO:0008006" key="9">
    <source>
        <dbReference type="Google" id="ProtNLM"/>
    </source>
</evidence>
<organism evidence="7 8">
    <name type="scientific">Georgenia muralis</name>
    <dbReference type="NCBI Taxonomy" id="154117"/>
    <lineage>
        <taxon>Bacteria</taxon>
        <taxon>Bacillati</taxon>
        <taxon>Actinomycetota</taxon>
        <taxon>Actinomycetes</taxon>
        <taxon>Micrococcales</taxon>
        <taxon>Bogoriellaceae</taxon>
        <taxon>Georgenia</taxon>
    </lineage>
</organism>
<evidence type="ECO:0000256" key="5">
    <source>
        <dbReference type="ARBA" id="ARBA00023136"/>
    </source>
</evidence>
<dbReference type="InterPro" id="IPR022791">
    <property type="entry name" value="L-PG_synthase/AglD"/>
</dbReference>
<reference evidence="7 8" key="1">
    <citation type="submission" date="2018-11" db="EMBL/GenBank/DDBJ databases">
        <title>Sequencing the genomes of 1000 actinobacteria strains.</title>
        <authorList>
            <person name="Klenk H.-P."/>
        </authorList>
    </citation>
    <scope>NUCLEOTIDE SEQUENCE [LARGE SCALE GENOMIC DNA]</scope>
    <source>
        <strain evidence="7 8">DSM 14418</strain>
    </source>
</reference>
<gene>
    <name evidence="7" type="ORF">EDD32_0316</name>
</gene>
<dbReference type="OrthoDB" id="6057470at2"/>
<feature type="transmembrane region" description="Helical" evidence="6">
    <location>
        <begin position="123"/>
        <end position="145"/>
    </location>
</feature>
<evidence type="ECO:0000256" key="6">
    <source>
        <dbReference type="SAM" id="Phobius"/>
    </source>
</evidence>
<evidence type="ECO:0000256" key="4">
    <source>
        <dbReference type="ARBA" id="ARBA00022989"/>
    </source>
</evidence>
<keyword evidence="8" id="KW-1185">Reference proteome</keyword>
<evidence type="ECO:0000256" key="1">
    <source>
        <dbReference type="ARBA" id="ARBA00004651"/>
    </source>
</evidence>
<keyword evidence="4 6" id="KW-1133">Transmembrane helix</keyword>
<dbReference type="RefSeq" id="WP_123914019.1">
    <property type="nucleotide sequence ID" value="NZ_RKRA01000001.1"/>
</dbReference>
<keyword evidence="5 6" id="KW-0472">Membrane</keyword>
<dbReference type="Proteomes" id="UP000280726">
    <property type="component" value="Unassembled WGS sequence"/>
</dbReference>
<feature type="transmembrane region" description="Helical" evidence="6">
    <location>
        <begin position="261"/>
        <end position="279"/>
    </location>
</feature>
<dbReference type="AlphaFoldDB" id="A0A3N4ZJU6"/>
<proteinExistence type="predicted"/>
<feature type="transmembrane region" description="Helical" evidence="6">
    <location>
        <begin position="229"/>
        <end position="254"/>
    </location>
</feature>
<dbReference type="Pfam" id="PF03706">
    <property type="entry name" value="LPG_synthase_TM"/>
    <property type="match status" value="1"/>
</dbReference>
<evidence type="ECO:0000256" key="3">
    <source>
        <dbReference type="ARBA" id="ARBA00022692"/>
    </source>
</evidence>
<feature type="transmembrane region" description="Helical" evidence="6">
    <location>
        <begin position="202"/>
        <end position="223"/>
    </location>
</feature>
<feature type="transmembrane region" description="Helical" evidence="6">
    <location>
        <begin position="157"/>
        <end position="181"/>
    </location>
</feature>
<protein>
    <recommendedName>
        <fullName evidence="9">Lysylphosphatidylglycerol synthase-like protein</fullName>
    </recommendedName>
</protein>
<feature type="transmembrane region" description="Helical" evidence="6">
    <location>
        <begin position="285"/>
        <end position="302"/>
    </location>
</feature>
<name>A0A3N4ZJU6_9MICO</name>